<reference evidence="1" key="1">
    <citation type="journal article" date="2014" name="Int. J. Syst. Evol. Microbiol.">
        <title>Complete genome sequence of Corynebacterium casei LMG S-19264T (=DSM 44701T), isolated from a smear-ripened cheese.</title>
        <authorList>
            <consortium name="US DOE Joint Genome Institute (JGI-PGF)"/>
            <person name="Walter F."/>
            <person name="Albersmeier A."/>
            <person name="Kalinowski J."/>
            <person name="Ruckert C."/>
        </authorList>
    </citation>
    <scope>NUCLEOTIDE SEQUENCE</scope>
    <source>
        <strain evidence="1">NBRC 110023</strain>
    </source>
</reference>
<name>A0AA37SXT2_9ALTE</name>
<proteinExistence type="predicted"/>
<gene>
    <name evidence="1" type="ORF">GCM10007852_26950</name>
</gene>
<reference evidence="1" key="2">
    <citation type="submission" date="2023-01" db="EMBL/GenBank/DDBJ databases">
        <title>Draft genome sequence of Agaribacter marinus strain NBRC 110023.</title>
        <authorList>
            <person name="Sun Q."/>
            <person name="Mori K."/>
        </authorList>
    </citation>
    <scope>NUCLEOTIDE SEQUENCE</scope>
    <source>
        <strain evidence="1">NBRC 110023</strain>
    </source>
</reference>
<sequence>MKLRTFLLCYSLILFTGCQIIEEGEVDYVRTVENNALSAKDITQCDKALYDKSEYTRAGVTRECYETLYRKYTKVPQIASGDTISVHLMQAFNGAAFEWKNASEFFGRRGSNAEMVIIANVCEQGKAGCSMSFGPSADKNGRVIFYSNGVKALQYLNLSYLPVYGPIKYEGGPLIIQLTIVELDDPSDQQKAMLQSLASAGKQLYPPASDVLTVLDSVGSAILSNSSDDILFRYSMTLVPDSQSQNYQSPIVAEGNYAFIRKNTNKGPLETELLDKLYFDNLSGRLVEECEKDDKELTRVDYDDGTFDEFDYIPCTLDLNTGKYFKDYRKNTYLTFQIKSGFVEKTLDNIQTFELLLNDLNQAADESAAQAVQAISGLENTFSSRAKEASLQKSLNTLKTIVSDITKNKFDLFSIEASKFVKLYDIELNKMKTAKCDDIPLPPECESLISSEQVQQFQIELHAFLESINPNPAHQLSTIIPLGSEPLSDAGKVKTVLQNGYKKFFNKALFEKFSGELQAIDKLVANVSDIKVRASAPEALKKRKALLIANVNNFLSELALEHANALTKTCPSITNQDCYLNLTTTQKQALINAFNQFLARNIHGATAIDASTDANLTTSLSAANILALEKLIENAF</sequence>
<protein>
    <recommendedName>
        <fullName evidence="3">Lipoprotein</fullName>
    </recommendedName>
</protein>
<keyword evidence="2" id="KW-1185">Reference proteome</keyword>
<dbReference type="PROSITE" id="PS51257">
    <property type="entry name" value="PROKAR_LIPOPROTEIN"/>
    <property type="match status" value="1"/>
</dbReference>
<dbReference type="RefSeq" id="WP_284218123.1">
    <property type="nucleotide sequence ID" value="NZ_BSOT01000006.1"/>
</dbReference>
<evidence type="ECO:0000313" key="1">
    <source>
        <dbReference type="EMBL" id="GLR71787.1"/>
    </source>
</evidence>
<evidence type="ECO:0000313" key="2">
    <source>
        <dbReference type="Proteomes" id="UP001156601"/>
    </source>
</evidence>
<dbReference type="EMBL" id="BSOT01000006">
    <property type="protein sequence ID" value="GLR71787.1"/>
    <property type="molecule type" value="Genomic_DNA"/>
</dbReference>
<comment type="caution">
    <text evidence="1">The sequence shown here is derived from an EMBL/GenBank/DDBJ whole genome shotgun (WGS) entry which is preliminary data.</text>
</comment>
<accession>A0AA37SXT2</accession>
<organism evidence="1 2">
    <name type="scientific">Agaribacter marinus</name>
    <dbReference type="NCBI Taxonomy" id="1431249"/>
    <lineage>
        <taxon>Bacteria</taxon>
        <taxon>Pseudomonadati</taxon>
        <taxon>Pseudomonadota</taxon>
        <taxon>Gammaproteobacteria</taxon>
        <taxon>Alteromonadales</taxon>
        <taxon>Alteromonadaceae</taxon>
        <taxon>Agaribacter</taxon>
    </lineage>
</organism>
<dbReference type="AlphaFoldDB" id="A0AA37SXT2"/>
<evidence type="ECO:0008006" key="3">
    <source>
        <dbReference type="Google" id="ProtNLM"/>
    </source>
</evidence>
<dbReference type="Proteomes" id="UP001156601">
    <property type="component" value="Unassembled WGS sequence"/>
</dbReference>